<dbReference type="PANTHER" id="PTHR42686">
    <property type="entry name" value="GH17980P-RELATED"/>
    <property type="match status" value="1"/>
</dbReference>
<dbReference type="OrthoDB" id="48988at2759"/>
<dbReference type="PANTHER" id="PTHR42686:SF1">
    <property type="entry name" value="GH17980P-RELATED"/>
    <property type="match status" value="1"/>
</dbReference>
<feature type="domain" description="NADP-dependent oxidoreductase" evidence="1">
    <location>
        <begin position="59"/>
        <end position="208"/>
    </location>
</feature>
<reference evidence="2 3" key="1">
    <citation type="submission" date="2019-07" db="EMBL/GenBank/DDBJ databases">
        <title>Draft genome assembly of a fouling barnacle, Amphibalanus amphitrite (Darwin, 1854): The first reference genome for Thecostraca.</title>
        <authorList>
            <person name="Kim W."/>
        </authorList>
    </citation>
    <scope>NUCLEOTIDE SEQUENCE [LARGE SCALE GENOMIC DNA]</scope>
    <source>
        <strain evidence="2">SNU_AA5</strain>
        <tissue evidence="2">Soma without cirri and trophi</tissue>
    </source>
</reference>
<dbReference type="Proteomes" id="UP000440578">
    <property type="component" value="Unassembled WGS sequence"/>
</dbReference>
<protein>
    <submittedName>
        <fullName evidence="2">L-galactose dehydrogenase</fullName>
    </submittedName>
</protein>
<keyword evidence="3" id="KW-1185">Reference proteome</keyword>
<dbReference type="Gene3D" id="3.20.20.100">
    <property type="entry name" value="NADP-dependent oxidoreductase domain"/>
    <property type="match status" value="2"/>
</dbReference>
<sequence>MTSNSSTMVIQFGDGTSVTASDPVMAPIVETFVDGFHDTVAVEKMNYNRLGNTELLVSELSLGGGGFGGLYGEYDRDGAIQAIDLALRSGVNLIDTSPWYGQGRSEQLIGEAVRDIPRQAFYMADKVGRYELEPARMFDFRPERVRLSVEHSLQLLGLSRIDLLQVHDLEFCADLETIVSETLPALDELRQQGLVRYVGITDAGATSMGLLSPVDPPDWHPASEKLKQACREMKQLCKSRGFDLTRLALHYFLTRPGVTSHLMGVTSPEQVRQDLEMSREPISAEETVMLREVLDRFASLPAEIRHWEATSTDNYWEAINKAKGKNKLSV</sequence>
<feature type="domain" description="NADP-dependent oxidoreductase" evidence="1">
    <location>
        <begin position="223"/>
        <end position="293"/>
    </location>
</feature>
<dbReference type="EMBL" id="VIIS01001609">
    <property type="protein sequence ID" value="KAF0295590.1"/>
    <property type="molecule type" value="Genomic_DNA"/>
</dbReference>
<dbReference type="GO" id="GO:0016491">
    <property type="term" value="F:oxidoreductase activity"/>
    <property type="evidence" value="ECO:0007669"/>
    <property type="project" value="InterPro"/>
</dbReference>
<dbReference type="InterPro" id="IPR023210">
    <property type="entry name" value="NADP_OxRdtase_dom"/>
</dbReference>
<dbReference type="SUPFAM" id="SSF51430">
    <property type="entry name" value="NAD(P)-linked oxidoreductase"/>
    <property type="match status" value="1"/>
</dbReference>
<name>A0A6A4VW14_AMPAM</name>
<dbReference type="InterPro" id="IPR020471">
    <property type="entry name" value="AKR"/>
</dbReference>
<gene>
    <name evidence="2" type="primary">LGALDH</name>
    <name evidence="2" type="ORF">FJT64_000602</name>
</gene>
<evidence type="ECO:0000259" key="1">
    <source>
        <dbReference type="Pfam" id="PF00248"/>
    </source>
</evidence>
<organism evidence="2 3">
    <name type="scientific">Amphibalanus amphitrite</name>
    <name type="common">Striped barnacle</name>
    <name type="synonym">Balanus amphitrite</name>
    <dbReference type="NCBI Taxonomy" id="1232801"/>
    <lineage>
        <taxon>Eukaryota</taxon>
        <taxon>Metazoa</taxon>
        <taxon>Ecdysozoa</taxon>
        <taxon>Arthropoda</taxon>
        <taxon>Crustacea</taxon>
        <taxon>Multicrustacea</taxon>
        <taxon>Cirripedia</taxon>
        <taxon>Thoracica</taxon>
        <taxon>Thoracicalcarea</taxon>
        <taxon>Balanomorpha</taxon>
        <taxon>Balanoidea</taxon>
        <taxon>Balanidae</taxon>
        <taxon>Amphibalaninae</taxon>
        <taxon>Amphibalanus</taxon>
    </lineage>
</organism>
<accession>A0A6A4VW14</accession>
<dbReference type="Pfam" id="PF00248">
    <property type="entry name" value="Aldo_ket_red"/>
    <property type="match status" value="2"/>
</dbReference>
<proteinExistence type="predicted"/>
<dbReference type="InterPro" id="IPR036812">
    <property type="entry name" value="NAD(P)_OxRdtase_dom_sf"/>
</dbReference>
<evidence type="ECO:0000313" key="3">
    <source>
        <dbReference type="Proteomes" id="UP000440578"/>
    </source>
</evidence>
<comment type="caution">
    <text evidence="2">The sequence shown here is derived from an EMBL/GenBank/DDBJ whole genome shotgun (WGS) entry which is preliminary data.</text>
</comment>
<dbReference type="AlphaFoldDB" id="A0A6A4VW14"/>
<dbReference type="GO" id="GO:0005829">
    <property type="term" value="C:cytosol"/>
    <property type="evidence" value="ECO:0007669"/>
    <property type="project" value="TreeGrafter"/>
</dbReference>
<evidence type="ECO:0000313" key="2">
    <source>
        <dbReference type="EMBL" id="KAF0295590.1"/>
    </source>
</evidence>